<keyword evidence="6" id="KW-1185">Reference proteome</keyword>
<dbReference type="PRINTS" id="PR00038">
    <property type="entry name" value="HTHLUXR"/>
</dbReference>
<keyword evidence="1" id="KW-0805">Transcription regulation</keyword>
<dbReference type="RefSeq" id="WP_233727689.1">
    <property type="nucleotide sequence ID" value="NZ_JAJVCN010000002.1"/>
</dbReference>
<dbReference type="SUPFAM" id="SSF46894">
    <property type="entry name" value="C-terminal effector domain of the bipartite response regulators"/>
    <property type="match status" value="1"/>
</dbReference>
<reference evidence="5 6" key="1">
    <citation type="submission" date="2021-12" db="EMBL/GenBank/DDBJ databases">
        <title>Genome sequence of Kibdelosporangium philippinense ATCC 49844.</title>
        <authorList>
            <person name="Fedorov E.A."/>
            <person name="Omeragic M."/>
            <person name="Shalygina K.F."/>
            <person name="Maclea K.S."/>
        </authorList>
    </citation>
    <scope>NUCLEOTIDE SEQUENCE [LARGE SCALE GENOMIC DNA]</scope>
    <source>
        <strain evidence="5 6">ATCC 49844</strain>
    </source>
</reference>
<evidence type="ECO:0000313" key="6">
    <source>
        <dbReference type="Proteomes" id="UP001521150"/>
    </source>
</evidence>
<evidence type="ECO:0000313" key="5">
    <source>
        <dbReference type="EMBL" id="MCE7006187.1"/>
    </source>
</evidence>
<dbReference type="PROSITE" id="PS00622">
    <property type="entry name" value="HTH_LUXR_1"/>
    <property type="match status" value="1"/>
</dbReference>
<evidence type="ECO:0000259" key="4">
    <source>
        <dbReference type="PROSITE" id="PS00622"/>
    </source>
</evidence>
<sequence length="107" mass="11576">MALLDARDRVVSANQGAEAVITELTTDRDVPAAFVMIALLSYGLTAREQEVALHTVLGRTTAEVARLLSIAPFTVQDHMKAIFDKTGSRTRRELIANLMAATLPALI</sequence>
<name>A0ABS8ZFI4_9PSEU</name>
<protein>
    <submittedName>
        <fullName evidence="5">Helix-turn-helix transcriptional regulator</fullName>
    </submittedName>
</protein>
<dbReference type="PANTHER" id="PTHR44688">
    <property type="entry name" value="DNA-BINDING TRANSCRIPTIONAL ACTIVATOR DEVR_DOSR"/>
    <property type="match status" value="1"/>
</dbReference>
<evidence type="ECO:0000256" key="1">
    <source>
        <dbReference type="ARBA" id="ARBA00023015"/>
    </source>
</evidence>
<keyword evidence="3" id="KW-0804">Transcription</keyword>
<dbReference type="PANTHER" id="PTHR44688:SF16">
    <property type="entry name" value="DNA-BINDING TRANSCRIPTIONAL ACTIVATOR DEVR_DOSR"/>
    <property type="match status" value="1"/>
</dbReference>
<dbReference type="InterPro" id="IPR000792">
    <property type="entry name" value="Tscrpt_reg_LuxR_C"/>
</dbReference>
<keyword evidence="2" id="KW-0238">DNA-binding</keyword>
<dbReference type="Proteomes" id="UP001521150">
    <property type="component" value="Unassembled WGS sequence"/>
</dbReference>
<feature type="domain" description="HTH luxR-type" evidence="4">
    <location>
        <begin position="58"/>
        <end position="85"/>
    </location>
</feature>
<comment type="caution">
    <text evidence="5">The sequence shown here is derived from an EMBL/GenBank/DDBJ whole genome shotgun (WGS) entry which is preliminary data.</text>
</comment>
<evidence type="ECO:0000256" key="2">
    <source>
        <dbReference type="ARBA" id="ARBA00023125"/>
    </source>
</evidence>
<gene>
    <name evidence="5" type="ORF">LWC34_25600</name>
</gene>
<proteinExistence type="predicted"/>
<organism evidence="5 6">
    <name type="scientific">Kibdelosporangium philippinense</name>
    <dbReference type="NCBI Taxonomy" id="211113"/>
    <lineage>
        <taxon>Bacteria</taxon>
        <taxon>Bacillati</taxon>
        <taxon>Actinomycetota</taxon>
        <taxon>Actinomycetes</taxon>
        <taxon>Pseudonocardiales</taxon>
        <taxon>Pseudonocardiaceae</taxon>
        <taxon>Kibdelosporangium</taxon>
    </lineage>
</organism>
<accession>A0ABS8ZFI4</accession>
<dbReference type="EMBL" id="JAJVCN010000002">
    <property type="protein sequence ID" value="MCE7006187.1"/>
    <property type="molecule type" value="Genomic_DNA"/>
</dbReference>
<dbReference type="InterPro" id="IPR016032">
    <property type="entry name" value="Sig_transdc_resp-reg_C-effctor"/>
</dbReference>
<dbReference type="Gene3D" id="1.10.10.10">
    <property type="entry name" value="Winged helix-like DNA-binding domain superfamily/Winged helix DNA-binding domain"/>
    <property type="match status" value="1"/>
</dbReference>
<dbReference type="InterPro" id="IPR036388">
    <property type="entry name" value="WH-like_DNA-bd_sf"/>
</dbReference>
<dbReference type="Pfam" id="PF00196">
    <property type="entry name" value="GerE"/>
    <property type="match status" value="1"/>
</dbReference>
<evidence type="ECO:0000256" key="3">
    <source>
        <dbReference type="ARBA" id="ARBA00023163"/>
    </source>
</evidence>
<dbReference type="SMART" id="SM00421">
    <property type="entry name" value="HTH_LUXR"/>
    <property type="match status" value="1"/>
</dbReference>